<evidence type="ECO:0000259" key="6">
    <source>
        <dbReference type="PROSITE" id="PS50888"/>
    </source>
</evidence>
<dbReference type="InterPro" id="IPR050370">
    <property type="entry name" value="HES_HEY"/>
</dbReference>
<dbReference type="InterPro" id="IPR003650">
    <property type="entry name" value="Orange_dom"/>
</dbReference>
<dbReference type="SMART" id="SM00353">
    <property type="entry name" value="HLH"/>
    <property type="match status" value="1"/>
</dbReference>
<dbReference type="CTD" id="24591802"/>
<dbReference type="Pfam" id="PF07527">
    <property type="entry name" value="Hairy_orange"/>
    <property type="match status" value="1"/>
</dbReference>
<evidence type="ECO:0000256" key="4">
    <source>
        <dbReference type="ARBA" id="ARBA00023242"/>
    </source>
</evidence>
<proteinExistence type="predicted"/>
<dbReference type="EMBL" id="KL250733">
    <property type="protein sequence ID" value="KGB35971.1"/>
    <property type="molecule type" value="Genomic_DNA"/>
</dbReference>
<dbReference type="Gene3D" id="6.10.250.980">
    <property type="match status" value="1"/>
</dbReference>
<protein>
    <submittedName>
        <fullName evidence="9">Hairy/enhancer-of-split related with YRPW motif protein 2</fullName>
    </submittedName>
</protein>
<feature type="region of interest" description="Disordered" evidence="5">
    <location>
        <begin position="381"/>
        <end position="419"/>
    </location>
</feature>
<dbReference type="SUPFAM" id="SSF47459">
    <property type="entry name" value="HLH, helix-loop-helix DNA-binding domain"/>
    <property type="match status" value="1"/>
</dbReference>
<name>A0A095ANW3_SCHHA</name>
<dbReference type="GO" id="GO:0005634">
    <property type="term" value="C:nucleus"/>
    <property type="evidence" value="ECO:0007669"/>
    <property type="project" value="UniProtKB-SubCell"/>
</dbReference>
<evidence type="ECO:0000313" key="10">
    <source>
        <dbReference type="Proteomes" id="UP000471633"/>
    </source>
</evidence>
<dbReference type="InterPro" id="IPR036638">
    <property type="entry name" value="HLH_DNA-bd_sf"/>
</dbReference>
<comment type="subcellular location">
    <subcellularLocation>
        <location evidence="1">Nucleus</location>
    </subcellularLocation>
</comment>
<accession>A0A095ANW3</accession>
<reference evidence="8" key="4">
    <citation type="journal article" date="2022" name="PLoS Pathog.">
        <title>Chromosome-level genome of Schistosoma haematobium underpins genome-wide explorations of molecular variation.</title>
        <authorList>
            <person name="Stroehlein A.J."/>
            <person name="Korhonen P.K."/>
            <person name="Lee V.V."/>
            <person name="Ralph S.A."/>
            <person name="Mentink-Kane M."/>
            <person name="You H."/>
            <person name="McManus D.P."/>
            <person name="Tchuente L.T."/>
            <person name="Stothard J.R."/>
            <person name="Kaur P."/>
            <person name="Dudchenko O."/>
            <person name="Aiden E.L."/>
            <person name="Yang B."/>
            <person name="Yang H."/>
            <person name="Emery A.M."/>
            <person name="Webster B.L."/>
            <person name="Brindley P.J."/>
            <person name="Rollinson D."/>
            <person name="Chang B.C.H."/>
            <person name="Gasser R.B."/>
            <person name="Young N.D."/>
        </authorList>
    </citation>
    <scope>NUCLEOTIDE SEQUENCE</scope>
</reference>
<evidence type="ECO:0000313" key="9">
    <source>
        <dbReference type="EMBL" id="KGB35971.1"/>
    </source>
</evidence>
<dbReference type="PROSITE" id="PS50888">
    <property type="entry name" value="BHLH"/>
    <property type="match status" value="1"/>
</dbReference>
<dbReference type="PANTHER" id="PTHR10985">
    <property type="entry name" value="BASIC HELIX-LOOP-HELIX TRANSCRIPTION FACTOR, HES-RELATED"/>
    <property type="match status" value="1"/>
</dbReference>
<dbReference type="GO" id="GO:0003677">
    <property type="term" value="F:DNA binding"/>
    <property type="evidence" value="ECO:0007669"/>
    <property type="project" value="InterPro"/>
</dbReference>
<dbReference type="STRING" id="6185.A0A095ANW3"/>
<dbReference type="GeneID" id="24591802"/>
<feature type="domain" description="Orange" evidence="7">
    <location>
        <begin position="108"/>
        <end position="143"/>
    </location>
</feature>
<keyword evidence="2" id="KW-0805">Transcription regulation</keyword>
<reference evidence="9" key="1">
    <citation type="journal article" date="2012" name="Nat. Genet.">
        <title>Whole-genome sequence of Schistosoma haematobium.</title>
        <authorList>
            <person name="Young N.D."/>
            <person name="Jex A.R."/>
            <person name="Li B."/>
            <person name="Liu S."/>
            <person name="Yang L."/>
            <person name="Xiong Z."/>
            <person name="Li Y."/>
            <person name="Cantacessi C."/>
            <person name="Hall R.S."/>
            <person name="Xu X."/>
            <person name="Chen F."/>
            <person name="Wu X."/>
            <person name="Zerlotini A."/>
            <person name="Oliveira G."/>
            <person name="Hofmann A."/>
            <person name="Zhang G."/>
            <person name="Fang X."/>
            <person name="Kang Y."/>
            <person name="Campbell B.E."/>
            <person name="Loukas A."/>
            <person name="Ranganathan S."/>
            <person name="Rollinson D."/>
            <person name="Rinaldi G."/>
            <person name="Brindley P.J."/>
            <person name="Yang H."/>
            <person name="Wang J."/>
            <person name="Wang J."/>
            <person name="Gasser R.B."/>
        </authorList>
    </citation>
    <scope>NUCLEOTIDE SEQUENCE [LARGE SCALE GENOMIC DNA]</scope>
</reference>
<dbReference type="PROSITE" id="PS51054">
    <property type="entry name" value="ORANGE"/>
    <property type="match status" value="1"/>
</dbReference>
<evidence type="ECO:0000256" key="2">
    <source>
        <dbReference type="ARBA" id="ARBA00023015"/>
    </source>
</evidence>
<evidence type="ECO:0000256" key="1">
    <source>
        <dbReference type="ARBA" id="ARBA00004123"/>
    </source>
</evidence>
<gene>
    <name evidence="8" type="ORF">MS3_00002187</name>
    <name evidence="9" type="ORF">MS3_04250</name>
</gene>
<dbReference type="SUPFAM" id="SSF158457">
    <property type="entry name" value="Orange domain-like"/>
    <property type="match status" value="1"/>
</dbReference>
<dbReference type="Gene3D" id="4.10.280.10">
    <property type="entry name" value="Helix-loop-helix DNA-binding domain"/>
    <property type="match status" value="1"/>
</dbReference>
<evidence type="ECO:0000256" key="5">
    <source>
        <dbReference type="SAM" id="MobiDB-lite"/>
    </source>
</evidence>
<evidence type="ECO:0000313" key="8">
    <source>
        <dbReference type="EMBL" id="KAH9596538.1"/>
    </source>
</evidence>
<dbReference type="RefSeq" id="XP_012795736.1">
    <property type="nucleotide sequence ID" value="XM_012940282.1"/>
</dbReference>
<organism evidence="9">
    <name type="scientific">Schistosoma haematobium</name>
    <name type="common">Blood fluke</name>
    <dbReference type="NCBI Taxonomy" id="6185"/>
    <lineage>
        <taxon>Eukaryota</taxon>
        <taxon>Metazoa</taxon>
        <taxon>Spiralia</taxon>
        <taxon>Lophotrochozoa</taxon>
        <taxon>Platyhelminthes</taxon>
        <taxon>Trematoda</taxon>
        <taxon>Digenea</taxon>
        <taxon>Strigeidida</taxon>
        <taxon>Schistosomatoidea</taxon>
        <taxon>Schistosomatidae</taxon>
        <taxon>Schistosoma</taxon>
    </lineage>
</organism>
<keyword evidence="4" id="KW-0539">Nucleus</keyword>
<dbReference type="GO" id="GO:0006355">
    <property type="term" value="P:regulation of DNA-templated transcription"/>
    <property type="evidence" value="ECO:0007669"/>
    <property type="project" value="InterPro"/>
</dbReference>
<dbReference type="Proteomes" id="UP000471633">
    <property type="component" value="Unassembled WGS sequence"/>
</dbReference>
<feature type="region of interest" description="Disordered" evidence="5">
    <location>
        <begin position="1"/>
        <end position="43"/>
    </location>
</feature>
<feature type="compositionally biased region" description="Polar residues" evidence="5">
    <location>
        <begin position="385"/>
        <end position="407"/>
    </location>
</feature>
<reference evidence="8" key="3">
    <citation type="submission" date="2021-06" db="EMBL/GenBank/DDBJ databases">
        <title>Chromosome-level genome assembly for S. haematobium.</title>
        <authorList>
            <person name="Stroehlein A.J."/>
        </authorList>
    </citation>
    <scope>NUCLEOTIDE SEQUENCE</scope>
</reference>
<dbReference type="InterPro" id="IPR011598">
    <property type="entry name" value="bHLH_dom"/>
</dbReference>
<evidence type="ECO:0000256" key="3">
    <source>
        <dbReference type="ARBA" id="ARBA00023163"/>
    </source>
</evidence>
<keyword evidence="3" id="KW-0804">Transcription</keyword>
<feature type="compositionally biased region" description="Polar residues" evidence="5">
    <location>
        <begin position="1"/>
        <end position="15"/>
    </location>
</feature>
<keyword evidence="10" id="KW-1185">Reference proteome</keyword>
<reference evidence="8" key="2">
    <citation type="journal article" date="2019" name="Gigascience">
        <title>High-quality Schistosoma haematobium genome achieved by single-molecule and long-range sequencing.</title>
        <authorList>
            <person name="Stroehlein A.J."/>
            <person name="Korhonen P.K."/>
            <person name="Chong T.M."/>
            <person name="Lim Y.L."/>
            <person name="Chan K.G."/>
            <person name="Webster B."/>
            <person name="Rollinson D."/>
            <person name="Brindley P.J."/>
            <person name="Gasser R.B."/>
            <person name="Young N.D."/>
        </authorList>
    </citation>
    <scope>NUCLEOTIDE SEQUENCE</scope>
</reference>
<sequence>MVKGRNANNNNNITEDSIDDFGGDDPGSPYTSGTDRKRRRGVIEKRRRDRINCSLADLKRLVPDSNHKPGSAKLEKAEILQLTVEFLQRLHKEGYVLGSEARSIELRRIGFKDCLLEVTRLLSTYDGINISGQELSRHLLNHLHQCEKQRDLETKTYLANIASVANAMYSKVNSSNSTATTTTNIVGQHHQLHCQSYLHSHQQYNLNHANSSNSMKSKYSKNNSRVNEQLELLDKQSTTLSLTNNSVNLLQTNACHQNDAYYTSSTFQNSRNNYTSYHSVDCKMNEEQTSHKSPYKLEDRYSEQLPNYFLQTNTFYPNYMYNEYWNKCSPYTTSSYLSTSTTTTTVSNGNGIITCESNYLNTNYHTFSNFSNTTYSTVNTNNSNIGNSQLSTGLGPNESQSTSSPPFRSTPEESDIGFSPHLKINLSNIVGNDEIEDDCNYYNRECTGGFITTTTTTTVSSSNMTATTMKPILTKEFYQQSHYDNNHEYAYHRKNDVGMNLSGNYQCSPIKSHPYPMNNNEIHSRHLSNIYNNQYNHSLYSNSPNNTWNHISKTTDLVQYQANLLHHSHAPTSVLNMDERTNLSTIPLSTISHSFSSITNTTTTTTTVCSMNNRIVSELRE</sequence>
<dbReference type="Pfam" id="PF00010">
    <property type="entry name" value="HLH"/>
    <property type="match status" value="1"/>
</dbReference>
<dbReference type="AlphaFoldDB" id="A0A095ANW3"/>
<evidence type="ECO:0000259" key="7">
    <source>
        <dbReference type="PROSITE" id="PS51054"/>
    </source>
</evidence>
<dbReference type="KEGG" id="shx:MS3_00002187"/>
<dbReference type="GO" id="GO:0046983">
    <property type="term" value="F:protein dimerization activity"/>
    <property type="evidence" value="ECO:0007669"/>
    <property type="project" value="InterPro"/>
</dbReference>
<feature type="domain" description="BHLH" evidence="6">
    <location>
        <begin position="35"/>
        <end position="90"/>
    </location>
</feature>
<dbReference type="EMBL" id="AMPZ03000001">
    <property type="protein sequence ID" value="KAH9596538.1"/>
    <property type="molecule type" value="Genomic_DNA"/>
</dbReference>